<gene>
    <name evidence="3" type="ORF">B0A48_10121</name>
</gene>
<dbReference type="PROSITE" id="PS50108">
    <property type="entry name" value="CRIB"/>
    <property type="match status" value="1"/>
</dbReference>
<protein>
    <recommendedName>
        <fullName evidence="2">CRIB domain-containing protein</fullName>
    </recommendedName>
</protein>
<feature type="region of interest" description="Disordered" evidence="1">
    <location>
        <begin position="585"/>
        <end position="670"/>
    </location>
</feature>
<dbReference type="InParanoid" id="A0A1V8SWA1"/>
<feature type="compositionally biased region" description="Polar residues" evidence="1">
    <location>
        <begin position="337"/>
        <end position="347"/>
    </location>
</feature>
<evidence type="ECO:0000256" key="1">
    <source>
        <dbReference type="SAM" id="MobiDB-lite"/>
    </source>
</evidence>
<dbReference type="EMBL" id="NAJO01000024">
    <property type="protein sequence ID" value="OQO03457.1"/>
    <property type="molecule type" value="Genomic_DNA"/>
</dbReference>
<keyword evidence="4" id="KW-1185">Reference proteome</keyword>
<dbReference type="OrthoDB" id="24581at2759"/>
<feature type="domain" description="CRIB" evidence="2">
    <location>
        <begin position="151"/>
        <end position="164"/>
    </location>
</feature>
<comment type="caution">
    <text evidence="3">The sequence shown here is derived from an EMBL/GenBank/DDBJ whole genome shotgun (WGS) entry which is preliminary data.</text>
</comment>
<feature type="region of interest" description="Disordered" evidence="1">
    <location>
        <begin position="214"/>
        <end position="254"/>
    </location>
</feature>
<reference evidence="4" key="1">
    <citation type="submission" date="2017-03" db="EMBL/GenBank/DDBJ databases">
        <title>Genomes of endolithic fungi from Antarctica.</title>
        <authorList>
            <person name="Coleine C."/>
            <person name="Masonjones S."/>
            <person name="Stajich J.E."/>
        </authorList>
    </citation>
    <scope>NUCLEOTIDE SEQUENCE [LARGE SCALE GENOMIC DNA]</scope>
    <source>
        <strain evidence="4">CCFEE 5527</strain>
    </source>
</reference>
<feature type="compositionally biased region" description="Polar residues" evidence="1">
    <location>
        <begin position="88"/>
        <end position="100"/>
    </location>
</feature>
<accession>A0A1V8SWA1</accession>
<organism evidence="3 4">
    <name type="scientific">Cryoendolithus antarcticus</name>
    <dbReference type="NCBI Taxonomy" id="1507870"/>
    <lineage>
        <taxon>Eukaryota</taxon>
        <taxon>Fungi</taxon>
        <taxon>Dikarya</taxon>
        <taxon>Ascomycota</taxon>
        <taxon>Pezizomycotina</taxon>
        <taxon>Dothideomycetes</taxon>
        <taxon>Dothideomycetidae</taxon>
        <taxon>Cladosporiales</taxon>
        <taxon>Cladosporiaceae</taxon>
        <taxon>Cryoendolithus</taxon>
    </lineage>
</organism>
<dbReference type="InterPro" id="IPR000095">
    <property type="entry name" value="CRIB_dom"/>
</dbReference>
<evidence type="ECO:0000259" key="2">
    <source>
        <dbReference type="PROSITE" id="PS50108"/>
    </source>
</evidence>
<proteinExistence type="predicted"/>
<feature type="region of interest" description="Disordered" evidence="1">
    <location>
        <begin position="25"/>
        <end position="126"/>
    </location>
</feature>
<dbReference type="STRING" id="1507870.A0A1V8SWA1"/>
<dbReference type="Proteomes" id="UP000192596">
    <property type="component" value="Unassembled WGS sequence"/>
</dbReference>
<evidence type="ECO:0000313" key="4">
    <source>
        <dbReference type="Proteomes" id="UP000192596"/>
    </source>
</evidence>
<sequence length="670" mass="72626">MAHSNFQQSIVAMANAPAQLYQNAKATGLRKRNSLFSRPETRTESGIARETSGGSQTMNTPPDHVRPSTSHQERSRNNTFSYARERSNTGPSGSKRQSLFSGRKMSLRRGMPSASPAIVEEDSESTFGSLAPRHEFDSDDEYYHYLRKTSISPPFNFQHVTHTHRQHLPDLATVDEKQLTREFWANSAYQSPRRQLNGIKADSVFKKLEVMGVPRGAPSSRPVTPSALESAALQGARMSPKQSPHLPQHPLRHPRRTTSINALSGVDAAASATVKSLPSEVAVHPALRTSRISPATSRRGTMSPTPGESSRVPAAPSGIEHRSKQPLPALPPPGQTPRAQSRQSMSRKTSDRSEASGPVKGDSKARRANHRASGAVWNAAPMHGASGLRTQSSLSMHSNWEDDVDFCYEQAAESTCHFDWDAGEGVPRPSSHEGEDLAPPMRNTTGSQLSLATSANSGASERRSSTGVGHHGFLQARQSLLLDTTNTTRPLSEHRHSASLPILSKPDLGKPLVSPNMLSIPNLDRFSTDSYYQSIKRASRVDSAGPLHGSSDESYDIATKPVAALQSSRQSNASLASVPGLLQSSKATPSLDEVPEPDTPTQEQDINTSETDSVSELMRKPSAMSNRALLQAGREVQRKRPVQRGSQGSGLKHSSPVRQSHVALDEGAWI</sequence>
<feature type="region of interest" description="Disordered" evidence="1">
    <location>
        <begin position="422"/>
        <end position="468"/>
    </location>
</feature>
<name>A0A1V8SWA1_9PEZI</name>
<feature type="compositionally biased region" description="Polar residues" evidence="1">
    <location>
        <begin position="599"/>
        <end position="614"/>
    </location>
</feature>
<feature type="region of interest" description="Disordered" evidence="1">
    <location>
        <begin position="278"/>
        <end position="378"/>
    </location>
</feature>
<evidence type="ECO:0000313" key="3">
    <source>
        <dbReference type="EMBL" id="OQO03457.1"/>
    </source>
</evidence>
<feature type="compositionally biased region" description="Polar residues" evidence="1">
    <location>
        <begin position="290"/>
        <end position="308"/>
    </location>
</feature>
<feature type="compositionally biased region" description="Polar residues" evidence="1">
    <location>
        <begin position="442"/>
        <end position="459"/>
    </location>
</feature>
<dbReference type="AlphaFoldDB" id="A0A1V8SWA1"/>
<feature type="compositionally biased region" description="Basic and acidic residues" evidence="1">
    <location>
        <begin position="63"/>
        <end position="76"/>
    </location>
</feature>